<gene>
    <name evidence="2" type="ORF">B0T25DRAFT_61260</name>
</gene>
<organism evidence="2 3">
    <name type="scientific">Lasiosphaeria hispida</name>
    <dbReference type="NCBI Taxonomy" id="260671"/>
    <lineage>
        <taxon>Eukaryota</taxon>
        <taxon>Fungi</taxon>
        <taxon>Dikarya</taxon>
        <taxon>Ascomycota</taxon>
        <taxon>Pezizomycotina</taxon>
        <taxon>Sordariomycetes</taxon>
        <taxon>Sordariomycetidae</taxon>
        <taxon>Sordariales</taxon>
        <taxon>Lasiosphaeriaceae</taxon>
        <taxon>Lasiosphaeria</taxon>
    </lineage>
</organism>
<name>A0AAJ0HXD8_9PEZI</name>
<evidence type="ECO:0000256" key="1">
    <source>
        <dbReference type="SAM" id="MobiDB-lite"/>
    </source>
</evidence>
<proteinExistence type="predicted"/>
<dbReference type="AlphaFoldDB" id="A0AAJ0HXD8"/>
<evidence type="ECO:0000313" key="2">
    <source>
        <dbReference type="EMBL" id="KAK3364334.1"/>
    </source>
</evidence>
<evidence type="ECO:0000313" key="3">
    <source>
        <dbReference type="Proteomes" id="UP001275084"/>
    </source>
</evidence>
<keyword evidence="3" id="KW-1185">Reference proteome</keyword>
<feature type="compositionally biased region" description="Basic and acidic residues" evidence="1">
    <location>
        <begin position="32"/>
        <end position="42"/>
    </location>
</feature>
<sequence length="355" mass="38928">MKSLHHAHSAKSAGDTEHTGDFNNHVAESIESLERAIDRGTNDDVAGSASDRGTDDDVAESASGCGTDDVAESASCHGTYDDAAESARDLATDDDVAESVSDRGTDDDAAESASNLDTDDDVAEGASDLATEGDVAESASDRLGSFQDLVRLLKNLNSNSPREPFGGRVFSVSPAQYRTFLKMELRGNPGPSDYSCGVVYYKKKSTYIHRHLSAFLSYLICEEAAKKWTSHAVVGPLIKVSCPFNAEVRDDYDSPTFDLAPDVAIFFGNDAHFGDMCPSLVAEIAYSHRFTREKLEERYCKYFEEKEGRVKIVICMDLYYGRGEDRAQKTADNLERSAISMWIRDKNGNIQTIMR</sequence>
<comment type="caution">
    <text evidence="2">The sequence shown here is derived from an EMBL/GenBank/DDBJ whole genome shotgun (WGS) entry which is preliminary data.</text>
</comment>
<reference evidence="2" key="1">
    <citation type="journal article" date="2023" name="Mol. Phylogenet. Evol.">
        <title>Genome-scale phylogeny and comparative genomics of the fungal order Sordariales.</title>
        <authorList>
            <person name="Hensen N."/>
            <person name="Bonometti L."/>
            <person name="Westerberg I."/>
            <person name="Brannstrom I.O."/>
            <person name="Guillou S."/>
            <person name="Cros-Aarteil S."/>
            <person name="Calhoun S."/>
            <person name="Haridas S."/>
            <person name="Kuo A."/>
            <person name="Mondo S."/>
            <person name="Pangilinan J."/>
            <person name="Riley R."/>
            <person name="LaButti K."/>
            <person name="Andreopoulos B."/>
            <person name="Lipzen A."/>
            <person name="Chen C."/>
            <person name="Yan M."/>
            <person name="Daum C."/>
            <person name="Ng V."/>
            <person name="Clum A."/>
            <person name="Steindorff A."/>
            <person name="Ohm R.A."/>
            <person name="Martin F."/>
            <person name="Silar P."/>
            <person name="Natvig D.O."/>
            <person name="Lalanne C."/>
            <person name="Gautier V."/>
            <person name="Ament-Velasquez S.L."/>
            <person name="Kruys A."/>
            <person name="Hutchinson M.I."/>
            <person name="Powell A.J."/>
            <person name="Barry K."/>
            <person name="Miller A.N."/>
            <person name="Grigoriev I.V."/>
            <person name="Debuchy R."/>
            <person name="Gladieux P."/>
            <person name="Hiltunen Thoren M."/>
            <person name="Johannesson H."/>
        </authorList>
    </citation>
    <scope>NUCLEOTIDE SEQUENCE</scope>
    <source>
        <strain evidence="2">CBS 955.72</strain>
    </source>
</reference>
<dbReference type="EMBL" id="JAUIQD010000001">
    <property type="protein sequence ID" value="KAK3364334.1"/>
    <property type="molecule type" value="Genomic_DNA"/>
</dbReference>
<dbReference type="Proteomes" id="UP001275084">
    <property type="component" value="Unassembled WGS sequence"/>
</dbReference>
<feature type="region of interest" description="Disordered" evidence="1">
    <location>
        <begin position="1"/>
        <end position="121"/>
    </location>
</feature>
<accession>A0AAJ0HXD8</accession>
<protein>
    <submittedName>
        <fullName evidence="2">Uncharacterized protein</fullName>
    </submittedName>
</protein>
<reference evidence="2" key="2">
    <citation type="submission" date="2023-06" db="EMBL/GenBank/DDBJ databases">
        <authorList>
            <consortium name="Lawrence Berkeley National Laboratory"/>
            <person name="Haridas S."/>
            <person name="Hensen N."/>
            <person name="Bonometti L."/>
            <person name="Westerberg I."/>
            <person name="Brannstrom I.O."/>
            <person name="Guillou S."/>
            <person name="Cros-Aarteil S."/>
            <person name="Calhoun S."/>
            <person name="Kuo A."/>
            <person name="Mondo S."/>
            <person name="Pangilinan J."/>
            <person name="Riley R."/>
            <person name="Labutti K."/>
            <person name="Andreopoulos B."/>
            <person name="Lipzen A."/>
            <person name="Chen C."/>
            <person name="Yanf M."/>
            <person name="Daum C."/>
            <person name="Ng V."/>
            <person name="Clum A."/>
            <person name="Steindorff A."/>
            <person name="Ohm R."/>
            <person name="Martin F."/>
            <person name="Silar P."/>
            <person name="Natvig D."/>
            <person name="Lalanne C."/>
            <person name="Gautier V."/>
            <person name="Ament-Velasquez S.L."/>
            <person name="Kruys A."/>
            <person name="Hutchinson M.I."/>
            <person name="Powell A.J."/>
            <person name="Barry K."/>
            <person name="Miller A.N."/>
            <person name="Grigoriev I.V."/>
            <person name="Debuchy R."/>
            <person name="Gladieux P."/>
            <person name="Thoren M.H."/>
            <person name="Johannesson H."/>
        </authorList>
    </citation>
    <scope>NUCLEOTIDE SEQUENCE</scope>
    <source>
        <strain evidence="2">CBS 955.72</strain>
    </source>
</reference>